<dbReference type="InterPro" id="IPR036663">
    <property type="entry name" value="Fumarylacetoacetase_C_sf"/>
</dbReference>
<evidence type="ECO:0000259" key="13">
    <source>
        <dbReference type="Pfam" id="PF09298"/>
    </source>
</evidence>
<dbReference type="Pfam" id="PF09298">
    <property type="entry name" value="FAA_hydrolase_N"/>
    <property type="match status" value="1"/>
</dbReference>
<evidence type="ECO:0000313" key="14">
    <source>
        <dbReference type="EMBL" id="MFF0544666.1"/>
    </source>
</evidence>
<dbReference type="InterPro" id="IPR011234">
    <property type="entry name" value="Fumarylacetoacetase-like_C"/>
</dbReference>
<keyword evidence="7" id="KW-0106">Calcium</keyword>
<evidence type="ECO:0000256" key="8">
    <source>
        <dbReference type="ARBA" id="ARBA00022842"/>
    </source>
</evidence>
<keyword evidence="6 14" id="KW-0378">Hydrolase</keyword>
<organism evidence="14 15">
    <name type="scientific">Nocardia thailandica</name>
    <dbReference type="NCBI Taxonomy" id="257275"/>
    <lineage>
        <taxon>Bacteria</taxon>
        <taxon>Bacillati</taxon>
        <taxon>Actinomycetota</taxon>
        <taxon>Actinomycetes</taxon>
        <taxon>Mycobacteriales</taxon>
        <taxon>Nocardiaceae</taxon>
        <taxon>Nocardia</taxon>
    </lineage>
</organism>
<accession>A0ABW6PQH7</accession>
<keyword evidence="15" id="KW-1185">Reference proteome</keyword>
<feature type="compositionally biased region" description="Low complexity" evidence="11">
    <location>
        <begin position="371"/>
        <end position="380"/>
    </location>
</feature>
<reference evidence="14 15" key="1">
    <citation type="submission" date="2024-10" db="EMBL/GenBank/DDBJ databases">
        <title>The Natural Products Discovery Center: Release of the First 8490 Sequenced Strains for Exploring Actinobacteria Biosynthetic Diversity.</title>
        <authorList>
            <person name="Kalkreuter E."/>
            <person name="Kautsar S.A."/>
            <person name="Yang D."/>
            <person name="Bader C.D."/>
            <person name="Teijaro C.N."/>
            <person name="Fluegel L."/>
            <person name="Davis C.M."/>
            <person name="Simpson J.R."/>
            <person name="Lauterbach L."/>
            <person name="Steele A.D."/>
            <person name="Gui C."/>
            <person name="Meng S."/>
            <person name="Li G."/>
            <person name="Viehrig K."/>
            <person name="Ye F."/>
            <person name="Su P."/>
            <person name="Kiefer A.F."/>
            <person name="Nichols A."/>
            <person name="Cepeda A.J."/>
            <person name="Yan W."/>
            <person name="Fan B."/>
            <person name="Jiang Y."/>
            <person name="Adhikari A."/>
            <person name="Zheng C.-J."/>
            <person name="Schuster L."/>
            <person name="Cowan T.M."/>
            <person name="Smanski M.J."/>
            <person name="Chevrette M.G."/>
            <person name="De Carvalho L.P.S."/>
            <person name="Shen B."/>
        </authorList>
    </citation>
    <scope>NUCLEOTIDE SEQUENCE [LARGE SCALE GENOMIC DNA]</scope>
    <source>
        <strain evidence="14 15">NPDC004045</strain>
    </source>
</reference>
<dbReference type="Proteomes" id="UP001601444">
    <property type="component" value="Unassembled WGS sequence"/>
</dbReference>
<keyword evidence="9" id="KW-0828">Tyrosine catabolism</keyword>
<evidence type="ECO:0000256" key="10">
    <source>
        <dbReference type="ARBA" id="ARBA00023232"/>
    </source>
</evidence>
<feature type="domain" description="Fumarylacetoacetase-like C-terminal" evidence="12">
    <location>
        <begin position="109"/>
        <end position="387"/>
    </location>
</feature>
<feature type="region of interest" description="Disordered" evidence="11">
    <location>
        <begin position="371"/>
        <end position="394"/>
    </location>
</feature>
<comment type="pathway">
    <text evidence="3">Amino-acid degradation; L-phenylalanine degradation; acetoacetate and fumarate from L-phenylalanine: step 6/6.</text>
</comment>
<dbReference type="Gene3D" id="3.90.850.10">
    <property type="entry name" value="Fumarylacetoacetase-like, C-terminal domain"/>
    <property type="match status" value="1"/>
</dbReference>
<comment type="cofactor">
    <cofactor evidence="2">
        <name>Mg(2+)</name>
        <dbReference type="ChEBI" id="CHEBI:18420"/>
    </cofactor>
</comment>
<dbReference type="SUPFAM" id="SSF63433">
    <property type="entry name" value="Fumarylacetoacetate hydrolase, FAH, N-terminal domain"/>
    <property type="match status" value="1"/>
</dbReference>
<dbReference type="InterPro" id="IPR036462">
    <property type="entry name" value="Fumarylacetoacetase_N_sf"/>
</dbReference>
<evidence type="ECO:0000256" key="5">
    <source>
        <dbReference type="ARBA" id="ARBA00022723"/>
    </source>
</evidence>
<dbReference type="InterPro" id="IPR015377">
    <property type="entry name" value="Fumarylacetoacetase_N"/>
</dbReference>
<comment type="caution">
    <text evidence="14">The sequence shown here is derived from an EMBL/GenBank/DDBJ whole genome shotgun (WGS) entry which is preliminary data.</text>
</comment>
<dbReference type="PANTHER" id="PTHR43069">
    <property type="entry name" value="FUMARYLACETOACETASE"/>
    <property type="match status" value="1"/>
</dbReference>
<protein>
    <recommendedName>
        <fullName evidence="4">fumarylacetoacetase</fullName>
        <ecNumber evidence="4">3.7.1.2</ecNumber>
    </recommendedName>
</protein>
<dbReference type="EC" id="3.7.1.2" evidence="4"/>
<evidence type="ECO:0000256" key="3">
    <source>
        <dbReference type="ARBA" id="ARBA00004782"/>
    </source>
</evidence>
<gene>
    <name evidence="14" type="primary">fahA</name>
    <name evidence="14" type="ORF">ACFYTF_17710</name>
</gene>
<keyword evidence="10" id="KW-0585">Phenylalanine catabolism</keyword>
<evidence type="ECO:0000256" key="1">
    <source>
        <dbReference type="ARBA" id="ARBA00001913"/>
    </source>
</evidence>
<dbReference type="InterPro" id="IPR005959">
    <property type="entry name" value="Fumarylacetoacetase"/>
</dbReference>
<evidence type="ECO:0000259" key="12">
    <source>
        <dbReference type="Pfam" id="PF01557"/>
    </source>
</evidence>
<keyword evidence="5" id="KW-0479">Metal-binding</keyword>
<evidence type="ECO:0000313" key="15">
    <source>
        <dbReference type="Proteomes" id="UP001601444"/>
    </source>
</evidence>
<evidence type="ECO:0000256" key="11">
    <source>
        <dbReference type="SAM" id="MobiDB-lite"/>
    </source>
</evidence>
<evidence type="ECO:0000256" key="4">
    <source>
        <dbReference type="ARBA" id="ARBA00012094"/>
    </source>
</evidence>
<dbReference type="RefSeq" id="WP_387701190.1">
    <property type="nucleotide sequence ID" value="NZ_JBIAMX010000010.1"/>
</dbReference>
<evidence type="ECO:0000256" key="9">
    <source>
        <dbReference type="ARBA" id="ARBA00022878"/>
    </source>
</evidence>
<dbReference type="Pfam" id="PF01557">
    <property type="entry name" value="FAA_hydrolase"/>
    <property type="match status" value="1"/>
</dbReference>
<name>A0ABW6PQH7_9NOCA</name>
<evidence type="ECO:0000256" key="7">
    <source>
        <dbReference type="ARBA" id="ARBA00022837"/>
    </source>
</evidence>
<comment type="cofactor">
    <cofactor evidence="1">
        <name>Ca(2+)</name>
        <dbReference type="ChEBI" id="CHEBI:29108"/>
    </cofactor>
</comment>
<dbReference type="SUPFAM" id="SSF56529">
    <property type="entry name" value="FAH"/>
    <property type="match status" value="1"/>
</dbReference>
<dbReference type="GO" id="GO:0004334">
    <property type="term" value="F:fumarylacetoacetase activity"/>
    <property type="evidence" value="ECO:0007669"/>
    <property type="project" value="UniProtKB-EC"/>
</dbReference>
<sequence>MTALVRVRPTPDSLWGSENLPYGVFTDASGDFRVGVRYGDAVLDLAALLPDPVFARPTLNDFLARGPRYWRETRARVRDLCDTALPAETVFAVDDVRLKLPLGIGDYVDFYAGLEHATNLGRLFRPGGDPLLPNWRHLPVGYHGRAGTVVVSGTDIARPCGQHRTGTDAPVFGPSQRLDIEAELGFVIGVGSALGRPVAVDEFADHVFGVGLVNDWSARDIQAWEYQPLGPFLGKSFATSLSAWITPLDALAAARVPLPAQEPEPLPYLRGDGDHGYAVDLTVSWNGTPVSRPPYAGMYWSPAQMLAHLTVNGASTRPGDLYASGTISGPEPGQRGSLLELCWGGAEPVDLDGTPRTFLADGDEITITATAPGTAGRPIGLGEVRGRILPPHRR</sequence>
<dbReference type="NCBIfam" id="TIGR01266">
    <property type="entry name" value="fum_ac_acetase"/>
    <property type="match status" value="1"/>
</dbReference>
<proteinExistence type="predicted"/>
<dbReference type="EMBL" id="JBIAMX010000010">
    <property type="protein sequence ID" value="MFF0544666.1"/>
    <property type="molecule type" value="Genomic_DNA"/>
</dbReference>
<evidence type="ECO:0000256" key="2">
    <source>
        <dbReference type="ARBA" id="ARBA00001946"/>
    </source>
</evidence>
<keyword evidence="8" id="KW-0460">Magnesium</keyword>
<feature type="domain" description="Fumarylacetoacetase N-terminal" evidence="13">
    <location>
        <begin position="18"/>
        <end position="101"/>
    </location>
</feature>
<evidence type="ECO:0000256" key="6">
    <source>
        <dbReference type="ARBA" id="ARBA00022801"/>
    </source>
</evidence>
<dbReference type="PANTHER" id="PTHR43069:SF2">
    <property type="entry name" value="FUMARYLACETOACETASE"/>
    <property type="match status" value="1"/>
</dbReference>
<dbReference type="Gene3D" id="2.30.30.230">
    <property type="entry name" value="Fumarylacetoacetase, N-terminal domain"/>
    <property type="match status" value="1"/>
</dbReference>